<protein>
    <submittedName>
        <fullName evidence="1">Uncharacterized protein</fullName>
    </submittedName>
</protein>
<dbReference type="AlphaFoldDB" id="A0A518G8H3"/>
<reference evidence="1 2" key="1">
    <citation type="submission" date="2019-02" db="EMBL/GenBank/DDBJ databases">
        <title>Deep-cultivation of Planctomycetes and their phenomic and genomic characterization uncovers novel biology.</title>
        <authorList>
            <person name="Wiegand S."/>
            <person name="Jogler M."/>
            <person name="Boedeker C."/>
            <person name="Pinto D."/>
            <person name="Vollmers J."/>
            <person name="Rivas-Marin E."/>
            <person name="Kohn T."/>
            <person name="Peeters S.H."/>
            <person name="Heuer A."/>
            <person name="Rast P."/>
            <person name="Oberbeckmann S."/>
            <person name="Bunk B."/>
            <person name="Jeske O."/>
            <person name="Meyerdierks A."/>
            <person name="Storesund J.E."/>
            <person name="Kallscheuer N."/>
            <person name="Luecker S."/>
            <person name="Lage O.M."/>
            <person name="Pohl T."/>
            <person name="Merkel B.J."/>
            <person name="Hornburger P."/>
            <person name="Mueller R.-W."/>
            <person name="Bruemmer F."/>
            <person name="Labrenz M."/>
            <person name="Spormann A.M."/>
            <person name="Op den Camp H."/>
            <person name="Overmann J."/>
            <person name="Amann R."/>
            <person name="Jetten M.S.M."/>
            <person name="Mascher T."/>
            <person name="Medema M.H."/>
            <person name="Devos D.P."/>
            <person name="Kaster A.-K."/>
            <person name="Ovreas L."/>
            <person name="Rohde M."/>
            <person name="Galperin M.Y."/>
            <person name="Jogler C."/>
        </authorList>
    </citation>
    <scope>NUCLEOTIDE SEQUENCE [LARGE SCALE GENOMIC DNA]</scope>
    <source>
        <strain evidence="1 2">Q31a</strain>
    </source>
</reference>
<dbReference type="EMBL" id="CP036298">
    <property type="protein sequence ID" value="QDV24888.1"/>
    <property type="molecule type" value="Genomic_DNA"/>
</dbReference>
<name>A0A518G8H3_9BACT</name>
<keyword evidence="2" id="KW-1185">Reference proteome</keyword>
<proteinExistence type="predicted"/>
<dbReference type="KEGG" id="ahel:Q31a_32100"/>
<organism evidence="1 2">
    <name type="scientific">Aureliella helgolandensis</name>
    <dbReference type="NCBI Taxonomy" id="2527968"/>
    <lineage>
        <taxon>Bacteria</taxon>
        <taxon>Pseudomonadati</taxon>
        <taxon>Planctomycetota</taxon>
        <taxon>Planctomycetia</taxon>
        <taxon>Pirellulales</taxon>
        <taxon>Pirellulaceae</taxon>
        <taxon>Aureliella</taxon>
    </lineage>
</organism>
<evidence type="ECO:0000313" key="2">
    <source>
        <dbReference type="Proteomes" id="UP000318017"/>
    </source>
</evidence>
<sequence>MPINIHIRNRPHLPETRVFTTARPSYQQSLNFISRLTDCLIQTWSTNFITSETALQLFASARNSFFRSRLLVTHPKLPLLQHP</sequence>
<dbReference type="Proteomes" id="UP000318017">
    <property type="component" value="Chromosome"/>
</dbReference>
<accession>A0A518G8H3</accession>
<evidence type="ECO:0000313" key="1">
    <source>
        <dbReference type="EMBL" id="QDV24888.1"/>
    </source>
</evidence>
<gene>
    <name evidence="1" type="ORF">Q31a_32100</name>
</gene>